<reference evidence="1 2" key="1">
    <citation type="journal article" date="2021" name="Int. J. Syst. Evol. Microbiol.">
        <title>Steroidobacter gossypii sp. nov., isolated from soil of cotton cropping field.</title>
        <authorList>
            <person name="Huang R."/>
            <person name="Yang S."/>
            <person name="Zhen C."/>
            <person name="Liu W."/>
        </authorList>
    </citation>
    <scope>NUCLEOTIDE SEQUENCE [LARGE SCALE GENOMIC DNA]</scope>
    <source>
        <strain evidence="1 2">S1-65</strain>
    </source>
</reference>
<dbReference type="RefSeq" id="WP_203167958.1">
    <property type="nucleotide sequence ID" value="NZ_JAEVLS010000003.1"/>
</dbReference>
<name>A0ABS1WY22_9GAMM</name>
<proteinExistence type="predicted"/>
<dbReference type="Pfam" id="PF21983">
    <property type="entry name" value="NikA-like"/>
    <property type="match status" value="1"/>
</dbReference>
<evidence type="ECO:0000313" key="1">
    <source>
        <dbReference type="EMBL" id="MBM0105880.1"/>
    </source>
</evidence>
<comment type="caution">
    <text evidence="1">The sequence shown here is derived from an EMBL/GenBank/DDBJ whole genome shotgun (WGS) entry which is preliminary data.</text>
</comment>
<organism evidence="1 2">
    <name type="scientific">Steroidobacter gossypii</name>
    <dbReference type="NCBI Taxonomy" id="2805490"/>
    <lineage>
        <taxon>Bacteria</taxon>
        <taxon>Pseudomonadati</taxon>
        <taxon>Pseudomonadota</taxon>
        <taxon>Gammaproteobacteria</taxon>
        <taxon>Steroidobacterales</taxon>
        <taxon>Steroidobacteraceae</taxon>
        <taxon>Steroidobacter</taxon>
    </lineage>
</organism>
<protein>
    <recommendedName>
        <fullName evidence="3">Bacterial mobilisation domain-containing protein</fullName>
    </recommendedName>
</protein>
<sequence length="181" mass="19923">MGTAHLIAASVSPEMKTRFRSLAERRQMTESALLKWLVDSAMRDAGEIDADVLNVPGRRLRGSRTSVRLHPDDKLLLAERAASRQMAVATYISVLVRAHLRNLSPLPKAELMALKQSVAEIGAIGRNLNQLTRLSHQGAGGPTRRDLLAILKACEALREHTKDLVKANARSWRTGDEDVST</sequence>
<dbReference type="Proteomes" id="UP000661077">
    <property type="component" value="Unassembled WGS sequence"/>
</dbReference>
<keyword evidence="2" id="KW-1185">Reference proteome</keyword>
<evidence type="ECO:0000313" key="2">
    <source>
        <dbReference type="Proteomes" id="UP000661077"/>
    </source>
</evidence>
<gene>
    <name evidence="1" type="ORF">JM946_14205</name>
</gene>
<accession>A0ABS1WY22</accession>
<dbReference type="EMBL" id="JAEVLS010000003">
    <property type="protein sequence ID" value="MBM0105880.1"/>
    <property type="molecule type" value="Genomic_DNA"/>
</dbReference>
<evidence type="ECO:0008006" key="3">
    <source>
        <dbReference type="Google" id="ProtNLM"/>
    </source>
</evidence>
<dbReference type="InterPro" id="IPR053842">
    <property type="entry name" value="NikA-like"/>
</dbReference>